<reference evidence="3" key="1">
    <citation type="submission" date="2016-10" db="EMBL/GenBank/DDBJ databases">
        <authorList>
            <person name="Varghese N."/>
            <person name="Submissions S."/>
        </authorList>
    </citation>
    <scope>NUCLEOTIDE SEQUENCE [LARGE SCALE GENOMIC DNA]</scope>
    <source>
        <strain evidence="3">CGMCC 1.7739</strain>
    </source>
</reference>
<dbReference type="AlphaFoldDB" id="A0A1I2R7W4"/>
<evidence type="ECO:0000313" key="2">
    <source>
        <dbReference type="EMBL" id="SFG33991.1"/>
    </source>
</evidence>
<accession>A0A1I2R7W4</accession>
<dbReference type="InterPro" id="IPR036388">
    <property type="entry name" value="WH-like_DNA-bd_sf"/>
</dbReference>
<protein>
    <recommendedName>
        <fullName evidence="1">DUF7344 domain-containing protein</fullName>
    </recommendedName>
</protein>
<dbReference type="Gene3D" id="1.10.10.10">
    <property type="entry name" value="Winged helix-like DNA-binding domain superfamily/Winged helix DNA-binding domain"/>
    <property type="match status" value="1"/>
</dbReference>
<dbReference type="InterPro" id="IPR055768">
    <property type="entry name" value="DUF7344"/>
</dbReference>
<dbReference type="STRING" id="553467.SAMN04488063_1734"/>
<name>A0A1I2R7W4_9EURY</name>
<keyword evidence="3" id="KW-1185">Reference proteome</keyword>
<dbReference type="EMBL" id="FOOQ01000002">
    <property type="protein sequence ID" value="SFG33991.1"/>
    <property type="molecule type" value="Genomic_DNA"/>
</dbReference>
<evidence type="ECO:0000313" key="3">
    <source>
        <dbReference type="Proteomes" id="UP000198876"/>
    </source>
</evidence>
<sequence length="120" mass="13728">MTTCGGDSPESEGPPLALDTVLEILSHHHRRDLFRLFREESTKVVDFERCVSHLVERERERTGQIPGPDHLRITLHHVHLPKLSHAGLVTYDESAETLRYHRDEGIEEWLGLIESEGDGE</sequence>
<gene>
    <name evidence="2" type="ORF">SAMN04488063_1734</name>
</gene>
<proteinExistence type="predicted"/>
<dbReference type="OrthoDB" id="282764at2157"/>
<evidence type="ECO:0000259" key="1">
    <source>
        <dbReference type="Pfam" id="PF24035"/>
    </source>
</evidence>
<organism evidence="2 3">
    <name type="scientific">Halopelagius inordinatus</name>
    <dbReference type="NCBI Taxonomy" id="553467"/>
    <lineage>
        <taxon>Archaea</taxon>
        <taxon>Methanobacteriati</taxon>
        <taxon>Methanobacteriota</taxon>
        <taxon>Stenosarchaea group</taxon>
        <taxon>Halobacteria</taxon>
        <taxon>Halobacteriales</taxon>
        <taxon>Haloferacaceae</taxon>
    </lineage>
</organism>
<dbReference type="Proteomes" id="UP000198876">
    <property type="component" value="Unassembled WGS sequence"/>
</dbReference>
<dbReference type="Pfam" id="PF24035">
    <property type="entry name" value="DUF7344"/>
    <property type="match status" value="1"/>
</dbReference>
<feature type="domain" description="DUF7344" evidence="1">
    <location>
        <begin position="23"/>
        <end position="98"/>
    </location>
</feature>
<dbReference type="RefSeq" id="WP_143095484.1">
    <property type="nucleotide sequence ID" value="NZ_FOOQ01000002.1"/>
</dbReference>